<dbReference type="AlphaFoldDB" id="A0A261STX1"/>
<feature type="chain" id="PRO_5012062691" evidence="2">
    <location>
        <begin position="27"/>
        <end position="324"/>
    </location>
</feature>
<dbReference type="InterPro" id="IPR042100">
    <property type="entry name" value="Bug_dom1"/>
</dbReference>
<dbReference type="EMBL" id="NEVL01000001">
    <property type="protein sequence ID" value="OZI40467.1"/>
    <property type="molecule type" value="Genomic_DNA"/>
</dbReference>
<protein>
    <submittedName>
        <fullName evidence="3">BugT protein</fullName>
    </submittedName>
</protein>
<dbReference type="Proteomes" id="UP000217005">
    <property type="component" value="Unassembled WGS sequence"/>
</dbReference>
<sequence length="324" mass="33866">MPMGHLRRLCGALLLAAAGASVPAHAAYPDRPIKLTVPWPPGGATDALARMLAQQLTLQMGQTVIVDNKAGAGGNIGTTSFVREAPDGYTILMATSSTNAANPHLYARLGFDPVKDFTPVAFVGAIPNILEVPKASPFKTLAELLAGARAAPGKLTYASGGVGSSQHLAGSMFKHLTQIDVLHIPYKGSGPAVSDLLAGQTDMMIDTGSLSQVQGGALRALAVASSERLRALPQVPTFEELGVKGMIASAWYGVVLPAGAPPEVVERLNKEINAALQVPALRERLEAVGVQLREPQTPAQFGAFMQSEIGRYAEIVKMSGAKME</sequence>
<gene>
    <name evidence="3" type="ORF">CEG14_01485</name>
</gene>
<dbReference type="PANTHER" id="PTHR42928:SF5">
    <property type="entry name" value="BLR1237 PROTEIN"/>
    <property type="match status" value="1"/>
</dbReference>
<dbReference type="RefSeq" id="WP_094824585.1">
    <property type="nucleotide sequence ID" value="NZ_NEVL01000001.1"/>
</dbReference>
<evidence type="ECO:0000313" key="4">
    <source>
        <dbReference type="Proteomes" id="UP000217005"/>
    </source>
</evidence>
<dbReference type="Gene3D" id="3.40.190.10">
    <property type="entry name" value="Periplasmic binding protein-like II"/>
    <property type="match status" value="1"/>
</dbReference>
<reference evidence="3 4" key="1">
    <citation type="submission" date="2017-05" db="EMBL/GenBank/DDBJ databases">
        <title>Complete and WGS of Bordetella genogroups.</title>
        <authorList>
            <person name="Spilker T."/>
            <person name="LiPuma J."/>
        </authorList>
    </citation>
    <scope>NUCLEOTIDE SEQUENCE [LARGE SCALE GENOMIC DNA]</scope>
    <source>
        <strain evidence="3 4">AU17610</strain>
    </source>
</reference>
<dbReference type="OrthoDB" id="8678477at2"/>
<dbReference type="CDD" id="cd13578">
    <property type="entry name" value="PBP2_Bug27"/>
    <property type="match status" value="1"/>
</dbReference>
<organism evidence="3 4">
    <name type="scientific">Bordetella genomosp. 1</name>
    <dbReference type="NCBI Taxonomy" id="1395607"/>
    <lineage>
        <taxon>Bacteria</taxon>
        <taxon>Pseudomonadati</taxon>
        <taxon>Pseudomonadota</taxon>
        <taxon>Betaproteobacteria</taxon>
        <taxon>Burkholderiales</taxon>
        <taxon>Alcaligenaceae</taxon>
        <taxon>Bordetella</taxon>
    </lineage>
</organism>
<dbReference type="Pfam" id="PF03401">
    <property type="entry name" value="TctC"/>
    <property type="match status" value="1"/>
</dbReference>
<evidence type="ECO:0000256" key="2">
    <source>
        <dbReference type="SAM" id="SignalP"/>
    </source>
</evidence>
<comment type="caution">
    <text evidence="3">The sequence shown here is derived from an EMBL/GenBank/DDBJ whole genome shotgun (WGS) entry which is preliminary data.</text>
</comment>
<proteinExistence type="inferred from homology"/>
<dbReference type="PIRSF" id="PIRSF017082">
    <property type="entry name" value="YflP"/>
    <property type="match status" value="1"/>
</dbReference>
<dbReference type="SUPFAM" id="SSF53850">
    <property type="entry name" value="Periplasmic binding protein-like II"/>
    <property type="match status" value="1"/>
</dbReference>
<name>A0A261STX1_9BORD</name>
<dbReference type="Gene3D" id="3.40.190.150">
    <property type="entry name" value="Bordetella uptake gene, domain 1"/>
    <property type="match status" value="1"/>
</dbReference>
<comment type="similarity">
    <text evidence="1">Belongs to the UPF0065 (bug) family.</text>
</comment>
<feature type="signal peptide" evidence="2">
    <location>
        <begin position="1"/>
        <end position="26"/>
    </location>
</feature>
<evidence type="ECO:0000256" key="1">
    <source>
        <dbReference type="ARBA" id="ARBA00006987"/>
    </source>
</evidence>
<keyword evidence="2" id="KW-0732">Signal</keyword>
<evidence type="ECO:0000313" key="3">
    <source>
        <dbReference type="EMBL" id="OZI40467.1"/>
    </source>
</evidence>
<dbReference type="InterPro" id="IPR005064">
    <property type="entry name" value="BUG"/>
</dbReference>
<dbReference type="PANTHER" id="PTHR42928">
    <property type="entry name" value="TRICARBOXYLATE-BINDING PROTEIN"/>
    <property type="match status" value="1"/>
</dbReference>
<accession>A0A261STX1</accession>